<feature type="transmembrane region" description="Helical" evidence="8">
    <location>
        <begin position="29"/>
        <end position="50"/>
    </location>
</feature>
<dbReference type="InterPro" id="IPR035906">
    <property type="entry name" value="MetI-like_sf"/>
</dbReference>
<evidence type="ECO:0000256" key="6">
    <source>
        <dbReference type="ARBA" id="ARBA00022989"/>
    </source>
</evidence>
<accession>A0A928VL76</accession>
<dbReference type="InterPro" id="IPR000515">
    <property type="entry name" value="MetI-like"/>
</dbReference>
<evidence type="ECO:0000256" key="1">
    <source>
        <dbReference type="ARBA" id="ARBA00004651"/>
    </source>
</evidence>
<feature type="transmembrane region" description="Helical" evidence="8">
    <location>
        <begin position="267"/>
        <end position="290"/>
    </location>
</feature>
<dbReference type="PROSITE" id="PS50928">
    <property type="entry name" value="ABC_TM1"/>
    <property type="match status" value="1"/>
</dbReference>
<evidence type="ECO:0000313" key="10">
    <source>
        <dbReference type="EMBL" id="MBE9028570.1"/>
    </source>
</evidence>
<keyword evidence="4 8" id="KW-1003">Cell membrane</keyword>
<dbReference type="EMBL" id="JADEXQ010000004">
    <property type="protein sequence ID" value="MBE9028570.1"/>
    <property type="molecule type" value="Genomic_DNA"/>
</dbReference>
<dbReference type="AlphaFoldDB" id="A0A928VL76"/>
<organism evidence="10 11">
    <name type="scientific">Romeriopsis navalis LEGE 11480</name>
    <dbReference type="NCBI Taxonomy" id="2777977"/>
    <lineage>
        <taxon>Bacteria</taxon>
        <taxon>Bacillati</taxon>
        <taxon>Cyanobacteriota</taxon>
        <taxon>Cyanophyceae</taxon>
        <taxon>Leptolyngbyales</taxon>
        <taxon>Leptolyngbyaceae</taxon>
        <taxon>Romeriopsis</taxon>
        <taxon>Romeriopsis navalis</taxon>
    </lineage>
</organism>
<dbReference type="Proteomes" id="UP000625316">
    <property type="component" value="Unassembled WGS sequence"/>
</dbReference>
<proteinExistence type="inferred from homology"/>
<comment type="similarity">
    <text evidence="2 8">Belongs to the binding-protein-dependent transport system permease family. CysTW subfamily.</text>
</comment>
<evidence type="ECO:0000313" key="11">
    <source>
        <dbReference type="Proteomes" id="UP000625316"/>
    </source>
</evidence>
<feature type="transmembrane region" description="Helical" evidence="8">
    <location>
        <begin position="81"/>
        <end position="108"/>
    </location>
</feature>
<comment type="caution">
    <text evidence="10">The sequence shown here is derived from an EMBL/GenBank/DDBJ whole genome shotgun (WGS) entry which is preliminary data.</text>
</comment>
<dbReference type="GO" id="GO:0035435">
    <property type="term" value="P:phosphate ion transmembrane transport"/>
    <property type="evidence" value="ECO:0007669"/>
    <property type="project" value="InterPro"/>
</dbReference>
<dbReference type="GO" id="GO:0005886">
    <property type="term" value="C:plasma membrane"/>
    <property type="evidence" value="ECO:0007669"/>
    <property type="project" value="UniProtKB-SubCell"/>
</dbReference>
<dbReference type="NCBIfam" id="TIGR00974">
    <property type="entry name" value="3a0107s02c"/>
    <property type="match status" value="1"/>
</dbReference>
<feature type="transmembrane region" description="Helical" evidence="8">
    <location>
        <begin position="202"/>
        <end position="224"/>
    </location>
</feature>
<feature type="domain" description="ABC transmembrane type-1" evidence="9">
    <location>
        <begin position="82"/>
        <end position="290"/>
    </location>
</feature>
<gene>
    <name evidence="10" type="primary">pstA</name>
    <name evidence="10" type="ORF">IQ266_02210</name>
</gene>
<keyword evidence="11" id="KW-1185">Reference proteome</keyword>
<evidence type="ECO:0000256" key="4">
    <source>
        <dbReference type="ARBA" id="ARBA00022475"/>
    </source>
</evidence>
<protein>
    <recommendedName>
        <fullName evidence="8">Phosphate transport system permease protein PstA</fullName>
    </recommendedName>
</protein>
<dbReference type="GO" id="GO:0005315">
    <property type="term" value="F:phosphate transmembrane transporter activity"/>
    <property type="evidence" value="ECO:0007669"/>
    <property type="project" value="InterPro"/>
</dbReference>
<dbReference type="SUPFAM" id="SSF161098">
    <property type="entry name" value="MetI-like"/>
    <property type="match status" value="1"/>
</dbReference>
<evidence type="ECO:0000256" key="7">
    <source>
        <dbReference type="ARBA" id="ARBA00023136"/>
    </source>
</evidence>
<keyword evidence="6 8" id="KW-1133">Transmembrane helix</keyword>
<feature type="transmembrane region" description="Helical" evidence="8">
    <location>
        <begin position="147"/>
        <end position="170"/>
    </location>
</feature>
<sequence length="302" mass="31497">MGRGLLVGASVGDPPKSPFKRGTLSRDRLAAGLIWFAVVGVAAALCWMLWDVVGQGMGVLSWEFLTGSPIDAGRAGGIAPILVSTGLIVGVCLAVSVPLALGTAILLVEFSGPQSRWHRWVQLSLDMLAGVPSIVFGLFGNACFSKLFGLGFSILAGGLTLACMVLPILIRSTQVGLRAVPEDYRRSGAALGLSRLAVLRRVLLPMALPGIVAGLLLGIGRAIAETAALIFTSGYVDRLPSSLLDSGRAISVHIFDLAMNIPGGESMAYGSALVLVLALVGINTLVSLLADWWRRVWLGGVS</sequence>
<evidence type="ECO:0000256" key="2">
    <source>
        <dbReference type="ARBA" id="ARBA00007069"/>
    </source>
</evidence>
<comment type="subcellular location">
    <subcellularLocation>
        <location evidence="1 8">Cell membrane</location>
        <topology evidence="1 8">Multi-pass membrane protein</topology>
    </subcellularLocation>
</comment>
<keyword evidence="5 8" id="KW-0812">Transmembrane</keyword>
<keyword evidence="7 8" id="KW-0472">Membrane</keyword>
<dbReference type="RefSeq" id="WP_264323394.1">
    <property type="nucleotide sequence ID" value="NZ_JADEXQ010000004.1"/>
</dbReference>
<evidence type="ECO:0000256" key="8">
    <source>
        <dbReference type="RuleBase" id="RU363043"/>
    </source>
</evidence>
<evidence type="ECO:0000256" key="3">
    <source>
        <dbReference type="ARBA" id="ARBA00022448"/>
    </source>
</evidence>
<evidence type="ECO:0000259" key="9">
    <source>
        <dbReference type="PROSITE" id="PS50928"/>
    </source>
</evidence>
<keyword evidence="3" id="KW-0813">Transport</keyword>
<evidence type="ECO:0000256" key="5">
    <source>
        <dbReference type="ARBA" id="ARBA00022692"/>
    </source>
</evidence>
<dbReference type="PANTHER" id="PTHR43470">
    <property type="entry name" value="PHOSPHATE TRANSPORT SYSTEM PERMEASE PROTEIN PSTA-RELATED"/>
    <property type="match status" value="1"/>
</dbReference>
<dbReference type="PANTHER" id="PTHR43470:SF3">
    <property type="entry name" value="PHOSPHATE TRANSPORT SYSTEM PERMEASE PROTEIN PSTA-RELATED"/>
    <property type="match status" value="1"/>
</dbReference>
<reference evidence="10" key="1">
    <citation type="submission" date="2020-10" db="EMBL/GenBank/DDBJ databases">
        <authorList>
            <person name="Castelo-Branco R."/>
            <person name="Eusebio N."/>
            <person name="Adriana R."/>
            <person name="Vieira A."/>
            <person name="Brugerolle De Fraissinette N."/>
            <person name="Rezende De Castro R."/>
            <person name="Schneider M.P."/>
            <person name="Vasconcelos V."/>
            <person name="Leao P.N."/>
        </authorList>
    </citation>
    <scope>NUCLEOTIDE SEQUENCE</scope>
    <source>
        <strain evidence="10">LEGE 11480</strain>
    </source>
</reference>
<feature type="transmembrane region" description="Helical" evidence="8">
    <location>
        <begin position="120"/>
        <end position="141"/>
    </location>
</feature>
<dbReference type="InterPro" id="IPR005672">
    <property type="entry name" value="Phosphate_PstA"/>
</dbReference>
<dbReference type="Gene3D" id="1.10.3720.10">
    <property type="entry name" value="MetI-like"/>
    <property type="match status" value="1"/>
</dbReference>
<dbReference type="Pfam" id="PF00528">
    <property type="entry name" value="BPD_transp_1"/>
    <property type="match status" value="1"/>
</dbReference>
<name>A0A928VL76_9CYAN</name>
<dbReference type="CDD" id="cd06261">
    <property type="entry name" value="TM_PBP2"/>
    <property type="match status" value="1"/>
</dbReference>